<evidence type="ECO:0000313" key="8">
    <source>
        <dbReference type="EMBL" id="TRY63709.1"/>
    </source>
</evidence>
<feature type="compositionally biased region" description="Pro residues" evidence="7">
    <location>
        <begin position="80"/>
        <end position="111"/>
    </location>
</feature>
<keyword evidence="6" id="KW-0496">Mitochondrion</keyword>
<sequence length="813" mass="91310">MWQPMGAGGAGNGGHGPSGLPNPDMGGAWPAHPAAQVPATAEADWNAWNGAAYYQALPAHTVDWASLAQRWIALKTNEPGAPPPPVFRPEVPPPTAQPISVPTPSPMPPLPAAPPPPVLSQVTPHLISGGEANMDLEEADEHAYPPGLEKMEREKQKKEQTEHRIKQRAERLKKQREQAEQELARDPTKSKFDVMNSESDDDDDSNENEDEKLLEAQLQKVSGASGKLKKSRFGPKEDIVAPRESEEEVQKLRLKEEREKQEHEDHADHEKEEDDEMRQRRRERRTPSPQMSKERSKEEILEEMTLLLKRTLTEVLLDVTASEMRMVAKEVLDKETNLRAKERKPSKSLSTLLAGYGSGSSSDASSNEDAKHDSDSDLEERIKRRKRNFERKAREIQMECEDRERQYKEREKRWIEGNSVPEKPKSSSPSPSPPPPITPIVPQNPPPPRNGNSLSNRSHSHRDRDRRSRSSESMNFQHFRRLAFRMVSRATVVSTVRNPTPTLRQTTPKKPSTIVALSLTGLVGGLFGTKESEGDDEEEESEEVKNLIHNIKLGILAQQEGDLDKSEMLLHIALKQAQDMNHFDGITYVFTVLANLAFERGDYMKAEKTYKDVMKRVMSKGIPAEDNSMIEMSLKLAKVYASWQQHDKAVLGFQFCINTQEKKVKNGDLDENTLALWGMSRDWFAQYLLDNGDYSGAFTEFQNAFLTSCELFGDSHPQSLVLINSLGTVASMMDDQARAVSYFQKAVKLASSEDDENLSTYLVNLGMARIKQSMQKEARIACTRAKVIAGQQKNPEVADEAQECLDLINKLGS</sequence>
<keyword evidence="5" id="KW-0809">Transit peptide</keyword>
<dbReference type="STRING" id="6832.A0A553NEB9"/>
<gene>
    <name evidence="8" type="ORF">TCAL_05761</name>
</gene>
<dbReference type="PANTHER" id="PTHR13143:SF6">
    <property type="entry name" value="TETRATRICOPEPTIDE REPEAT PROTEIN 19, MITOCHONDRIAL"/>
    <property type="match status" value="1"/>
</dbReference>
<evidence type="ECO:0000256" key="2">
    <source>
        <dbReference type="ARBA" id="ARBA00008219"/>
    </source>
</evidence>
<feature type="region of interest" description="Disordered" evidence="7">
    <location>
        <begin position="1"/>
        <end position="37"/>
    </location>
</feature>
<evidence type="ECO:0000256" key="1">
    <source>
        <dbReference type="ARBA" id="ARBA00004173"/>
    </source>
</evidence>
<feature type="compositionally biased region" description="Basic and acidic residues" evidence="7">
    <location>
        <begin position="330"/>
        <end position="345"/>
    </location>
</feature>
<dbReference type="Proteomes" id="UP000318571">
    <property type="component" value="Chromosome 10"/>
</dbReference>
<evidence type="ECO:0000256" key="4">
    <source>
        <dbReference type="ARBA" id="ARBA00022803"/>
    </source>
</evidence>
<comment type="similarity">
    <text evidence="2">Belongs to the TTC19 family.</text>
</comment>
<feature type="compositionally biased region" description="Basic and acidic residues" evidence="7">
    <location>
        <begin position="401"/>
        <end position="415"/>
    </location>
</feature>
<dbReference type="SMART" id="SM00028">
    <property type="entry name" value="TPR"/>
    <property type="match status" value="5"/>
</dbReference>
<evidence type="ECO:0000313" key="9">
    <source>
        <dbReference type="Proteomes" id="UP000318571"/>
    </source>
</evidence>
<keyword evidence="4" id="KW-0802">TPR repeat</keyword>
<dbReference type="Gene3D" id="1.25.40.10">
    <property type="entry name" value="Tetratricopeptide repeat domain"/>
    <property type="match status" value="2"/>
</dbReference>
<feature type="compositionally biased region" description="Basic and acidic residues" evidence="7">
    <location>
        <begin position="234"/>
        <end position="270"/>
    </location>
</feature>
<dbReference type="SUPFAM" id="SSF48452">
    <property type="entry name" value="TPR-like"/>
    <property type="match status" value="1"/>
</dbReference>
<dbReference type="InterPro" id="IPR019734">
    <property type="entry name" value="TPR_rpt"/>
</dbReference>
<evidence type="ECO:0000256" key="7">
    <source>
        <dbReference type="SAM" id="MobiDB-lite"/>
    </source>
</evidence>
<comment type="caution">
    <text evidence="8">The sequence shown here is derived from an EMBL/GenBank/DDBJ whole genome shotgun (WGS) entry which is preliminary data.</text>
</comment>
<feature type="region of interest" description="Disordered" evidence="7">
    <location>
        <begin position="147"/>
        <end position="299"/>
    </location>
</feature>
<evidence type="ECO:0000256" key="3">
    <source>
        <dbReference type="ARBA" id="ARBA00022737"/>
    </source>
</evidence>
<accession>A0A553NEB9</accession>
<comment type="subcellular location">
    <subcellularLocation>
        <location evidence="1">Mitochondrion</location>
    </subcellularLocation>
</comment>
<feature type="compositionally biased region" description="Basic and acidic residues" evidence="7">
    <location>
        <begin position="149"/>
        <end position="192"/>
    </location>
</feature>
<feature type="compositionally biased region" description="Gly residues" evidence="7">
    <location>
        <begin position="1"/>
        <end position="17"/>
    </location>
</feature>
<organism evidence="8 9">
    <name type="scientific">Tigriopus californicus</name>
    <name type="common">Marine copepod</name>
    <dbReference type="NCBI Taxonomy" id="6832"/>
    <lineage>
        <taxon>Eukaryota</taxon>
        <taxon>Metazoa</taxon>
        <taxon>Ecdysozoa</taxon>
        <taxon>Arthropoda</taxon>
        <taxon>Crustacea</taxon>
        <taxon>Multicrustacea</taxon>
        <taxon>Hexanauplia</taxon>
        <taxon>Copepoda</taxon>
        <taxon>Harpacticoida</taxon>
        <taxon>Harpacticidae</taxon>
        <taxon>Tigriopus</taxon>
    </lineage>
</organism>
<dbReference type="InterPro" id="IPR040395">
    <property type="entry name" value="TTC19"/>
</dbReference>
<feature type="compositionally biased region" description="Low complexity" evidence="7">
    <location>
        <begin position="418"/>
        <end position="429"/>
    </location>
</feature>
<dbReference type="InterPro" id="IPR031937">
    <property type="entry name" value="PNISR"/>
</dbReference>
<feature type="compositionally biased region" description="Pro residues" evidence="7">
    <location>
        <begin position="430"/>
        <end position="449"/>
    </location>
</feature>
<feature type="region of interest" description="Disordered" evidence="7">
    <location>
        <begin position="330"/>
        <end position="384"/>
    </location>
</feature>
<keyword evidence="3" id="KW-0677">Repeat</keyword>
<dbReference type="GO" id="GO:0034551">
    <property type="term" value="P:mitochondrial respiratory chain complex III assembly"/>
    <property type="evidence" value="ECO:0007669"/>
    <property type="project" value="InterPro"/>
</dbReference>
<name>A0A553NEB9_TIGCA</name>
<feature type="compositionally biased region" description="Low complexity" evidence="7">
    <location>
        <begin position="348"/>
        <end position="365"/>
    </location>
</feature>
<dbReference type="InterPro" id="IPR011990">
    <property type="entry name" value="TPR-like_helical_dom_sf"/>
</dbReference>
<feature type="compositionally biased region" description="Basic and acidic residues" evidence="7">
    <location>
        <begin position="368"/>
        <end position="382"/>
    </location>
</feature>
<protein>
    <submittedName>
        <fullName evidence="8">Uncharacterized protein</fullName>
    </submittedName>
</protein>
<dbReference type="GO" id="GO:0005743">
    <property type="term" value="C:mitochondrial inner membrane"/>
    <property type="evidence" value="ECO:0007669"/>
    <property type="project" value="TreeGrafter"/>
</dbReference>
<dbReference type="EMBL" id="VCGU01000458">
    <property type="protein sequence ID" value="TRY63709.1"/>
    <property type="molecule type" value="Genomic_DNA"/>
</dbReference>
<feature type="region of interest" description="Disordered" evidence="7">
    <location>
        <begin position="401"/>
        <end position="474"/>
    </location>
</feature>
<proteinExistence type="inferred from homology"/>
<dbReference type="AlphaFoldDB" id="A0A553NEB9"/>
<feature type="region of interest" description="Disordered" evidence="7">
    <location>
        <begin position="79"/>
        <end position="111"/>
    </location>
</feature>
<dbReference type="Pfam" id="PF15996">
    <property type="entry name" value="PNISR"/>
    <property type="match status" value="1"/>
</dbReference>
<evidence type="ECO:0000256" key="6">
    <source>
        <dbReference type="ARBA" id="ARBA00023128"/>
    </source>
</evidence>
<reference evidence="8 9" key="1">
    <citation type="journal article" date="2018" name="Nat. Ecol. Evol.">
        <title>Genomic signatures of mitonuclear coevolution across populations of Tigriopus californicus.</title>
        <authorList>
            <person name="Barreto F.S."/>
            <person name="Watson E.T."/>
            <person name="Lima T.G."/>
            <person name="Willett C.S."/>
            <person name="Edmands S."/>
            <person name="Li W."/>
            <person name="Burton R.S."/>
        </authorList>
    </citation>
    <scope>NUCLEOTIDE SEQUENCE [LARGE SCALE GENOMIC DNA]</scope>
    <source>
        <strain evidence="8 9">San Diego</strain>
    </source>
</reference>
<keyword evidence="9" id="KW-1185">Reference proteome</keyword>
<evidence type="ECO:0000256" key="5">
    <source>
        <dbReference type="ARBA" id="ARBA00022946"/>
    </source>
</evidence>
<dbReference type="PANTHER" id="PTHR13143">
    <property type="entry name" value="TETRATRICOPEPTIDE REPEAT PROTEIN 19"/>
    <property type="match status" value="1"/>
</dbReference>
<feature type="compositionally biased region" description="Acidic residues" evidence="7">
    <location>
        <begin position="198"/>
        <end position="212"/>
    </location>
</feature>
<dbReference type="OMA" id="MECEDRE"/>